<protein>
    <submittedName>
        <fullName evidence="2">Uncharacterized protein</fullName>
    </submittedName>
</protein>
<proteinExistence type="predicted"/>
<evidence type="ECO:0000313" key="3">
    <source>
        <dbReference type="Proteomes" id="UP000549394"/>
    </source>
</evidence>
<evidence type="ECO:0000256" key="1">
    <source>
        <dbReference type="SAM" id="MobiDB-lite"/>
    </source>
</evidence>
<dbReference type="EMBL" id="CAJFCJ010000032">
    <property type="protein sequence ID" value="CAD5126102.1"/>
    <property type="molecule type" value="Genomic_DNA"/>
</dbReference>
<dbReference type="Proteomes" id="UP000549394">
    <property type="component" value="Unassembled WGS sequence"/>
</dbReference>
<dbReference type="AlphaFoldDB" id="A0A7I8WDB8"/>
<evidence type="ECO:0000313" key="2">
    <source>
        <dbReference type="EMBL" id="CAD5126102.1"/>
    </source>
</evidence>
<accession>A0A7I8WDB8</accession>
<organism evidence="2 3">
    <name type="scientific">Dimorphilus gyrociliatus</name>
    <dbReference type="NCBI Taxonomy" id="2664684"/>
    <lineage>
        <taxon>Eukaryota</taxon>
        <taxon>Metazoa</taxon>
        <taxon>Spiralia</taxon>
        <taxon>Lophotrochozoa</taxon>
        <taxon>Annelida</taxon>
        <taxon>Polychaeta</taxon>
        <taxon>Polychaeta incertae sedis</taxon>
        <taxon>Dinophilidae</taxon>
        <taxon>Dimorphilus</taxon>
    </lineage>
</organism>
<comment type="caution">
    <text evidence="2">The sequence shown here is derived from an EMBL/GenBank/DDBJ whole genome shotgun (WGS) entry which is preliminary data.</text>
</comment>
<keyword evidence="3" id="KW-1185">Reference proteome</keyword>
<name>A0A7I8WDB8_9ANNE</name>
<gene>
    <name evidence="2" type="ORF">DGYR_LOCUS13380</name>
</gene>
<reference evidence="2 3" key="1">
    <citation type="submission" date="2020-08" db="EMBL/GenBank/DDBJ databases">
        <authorList>
            <person name="Hejnol A."/>
        </authorList>
    </citation>
    <scope>NUCLEOTIDE SEQUENCE [LARGE SCALE GENOMIC DNA]</scope>
</reference>
<sequence length="73" mass="8163">MTHLRISCPCCKAPRRDSAYQNTQISHFDSRPSINGTGNGNGAGSNPSIEMHEVKNYEFKNDQSKKQMGILKH</sequence>
<feature type="region of interest" description="Disordered" evidence="1">
    <location>
        <begin position="16"/>
        <end position="51"/>
    </location>
</feature>